<evidence type="ECO:0000256" key="5">
    <source>
        <dbReference type="ARBA" id="ARBA00022692"/>
    </source>
</evidence>
<keyword evidence="6" id="KW-0653">Protein transport</keyword>
<dbReference type="OrthoDB" id="1938219at2759"/>
<reference evidence="9" key="1">
    <citation type="submission" date="2020-07" db="EMBL/GenBank/DDBJ databases">
        <title>Ethylene signaling mediates host invasion by parasitic plants.</title>
        <authorList>
            <person name="Yoshida S."/>
        </authorList>
    </citation>
    <scope>NUCLEOTIDE SEQUENCE</scope>
    <source>
        <strain evidence="9">Okayama</strain>
    </source>
</reference>
<dbReference type="InterPro" id="IPR008896">
    <property type="entry name" value="TIC214"/>
</dbReference>
<accession>A0A830DBL6</accession>
<dbReference type="Proteomes" id="UP000653305">
    <property type="component" value="Unassembled WGS sequence"/>
</dbReference>
<comment type="similarity">
    <text evidence="2">Belongs to the TIC214 family.</text>
</comment>
<evidence type="ECO:0000256" key="8">
    <source>
        <dbReference type="ARBA" id="ARBA00029978"/>
    </source>
</evidence>
<comment type="subcellular location">
    <subcellularLocation>
        <location evidence="1">Plastid membrane</location>
        <topology evidence="1">Multi-pass membrane protein</topology>
    </subcellularLocation>
</comment>
<keyword evidence="7" id="KW-0472">Membrane</keyword>
<dbReference type="AlphaFoldDB" id="A0A830DBL6"/>
<keyword evidence="10" id="KW-1185">Reference proteome</keyword>
<keyword evidence="7" id="KW-1133">Transmembrane helix</keyword>
<organism evidence="9 10">
    <name type="scientific">Phtheirospermum japonicum</name>
    <dbReference type="NCBI Taxonomy" id="374723"/>
    <lineage>
        <taxon>Eukaryota</taxon>
        <taxon>Viridiplantae</taxon>
        <taxon>Streptophyta</taxon>
        <taxon>Embryophyta</taxon>
        <taxon>Tracheophyta</taxon>
        <taxon>Spermatophyta</taxon>
        <taxon>Magnoliopsida</taxon>
        <taxon>eudicotyledons</taxon>
        <taxon>Gunneridae</taxon>
        <taxon>Pentapetalae</taxon>
        <taxon>asterids</taxon>
        <taxon>lamiids</taxon>
        <taxon>Lamiales</taxon>
        <taxon>Orobanchaceae</taxon>
        <taxon>Orobanchaceae incertae sedis</taxon>
        <taxon>Phtheirospermum</taxon>
    </lineage>
</organism>
<evidence type="ECO:0000256" key="1">
    <source>
        <dbReference type="ARBA" id="ARBA00004446"/>
    </source>
</evidence>
<evidence type="ECO:0000256" key="3">
    <source>
        <dbReference type="ARBA" id="ARBA00011510"/>
    </source>
</evidence>
<evidence type="ECO:0000256" key="2">
    <source>
        <dbReference type="ARBA" id="ARBA00009956"/>
    </source>
</evidence>
<evidence type="ECO:0000256" key="6">
    <source>
        <dbReference type="ARBA" id="ARBA00022927"/>
    </source>
</evidence>
<dbReference type="GO" id="GO:0015031">
    <property type="term" value="P:protein transport"/>
    <property type="evidence" value="ECO:0007669"/>
    <property type="project" value="UniProtKB-KW"/>
</dbReference>
<protein>
    <recommendedName>
        <fullName evidence="4">Protein TIC 214</fullName>
    </recommendedName>
    <alternativeName>
        <fullName evidence="8">Translocon at the inner envelope membrane of chloroplasts 214</fullName>
    </alternativeName>
</protein>
<keyword evidence="5" id="KW-0812">Transmembrane</keyword>
<feature type="non-terminal residue" evidence="9">
    <location>
        <position position="1"/>
    </location>
</feature>
<evidence type="ECO:0000313" key="10">
    <source>
        <dbReference type="Proteomes" id="UP000653305"/>
    </source>
</evidence>
<gene>
    <name evidence="9" type="ORF">PHJA_002856000</name>
</gene>
<evidence type="ECO:0000256" key="7">
    <source>
        <dbReference type="ARBA" id="ARBA00022989"/>
    </source>
</evidence>
<evidence type="ECO:0000256" key="4">
    <source>
        <dbReference type="ARBA" id="ARBA00016640"/>
    </source>
</evidence>
<dbReference type="Pfam" id="PF05758">
    <property type="entry name" value="Ycf1"/>
    <property type="match status" value="1"/>
</dbReference>
<dbReference type="EMBL" id="BMAC01001399">
    <property type="protein sequence ID" value="GFQ07119.1"/>
    <property type="molecule type" value="Genomic_DNA"/>
</dbReference>
<sequence>QIFSILLFINCFYYLGRIPSPIFTKKLKETPKTEQRVESEENPLITRIPISQ</sequence>
<evidence type="ECO:0000313" key="9">
    <source>
        <dbReference type="EMBL" id="GFQ07119.1"/>
    </source>
</evidence>
<comment type="subunit">
    <text evidence="3">Part of the Tic complex.</text>
</comment>
<dbReference type="GO" id="GO:0042170">
    <property type="term" value="C:plastid membrane"/>
    <property type="evidence" value="ECO:0007669"/>
    <property type="project" value="UniProtKB-SubCell"/>
</dbReference>
<name>A0A830DBL6_9LAMI</name>
<comment type="caution">
    <text evidence="9">The sequence shown here is derived from an EMBL/GenBank/DDBJ whole genome shotgun (WGS) entry which is preliminary data.</text>
</comment>
<keyword evidence="6" id="KW-0813">Transport</keyword>
<proteinExistence type="inferred from homology"/>